<dbReference type="GO" id="GO:0007165">
    <property type="term" value="P:signal transduction"/>
    <property type="evidence" value="ECO:0007669"/>
    <property type="project" value="TreeGrafter"/>
</dbReference>
<name>A0A7D4Q7F9_9SPHI</name>
<dbReference type="InterPro" id="IPR005151">
    <property type="entry name" value="Tail-specific_protease"/>
</dbReference>
<accession>A0A7D4Q7F9</accession>
<dbReference type="PROSITE" id="PS51257">
    <property type="entry name" value="PROKAR_LIPOPROTEIN"/>
    <property type="match status" value="1"/>
</dbReference>
<feature type="domain" description="PDZ" evidence="1">
    <location>
        <begin position="129"/>
        <end position="202"/>
    </location>
</feature>
<dbReference type="GO" id="GO:0008236">
    <property type="term" value="F:serine-type peptidase activity"/>
    <property type="evidence" value="ECO:0007669"/>
    <property type="project" value="InterPro"/>
</dbReference>
<dbReference type="RefSeq" id="WP_173413781.1">
    <property type="nucleotide sequence ID" value="NZ_CP054139.1"/>
</dbReference>
<dbReference type="EMBL" id="CP054139">
    <property type="protein sequence ID" value="QKJ29085.1"/>
    <property type="molecule type" value="Genomic_DNA"/>
</dbReference>
<dbReference type="PANTHER" id="PTHR32060:SF30">
    <property type="entry name" value="CARBOXY-TERMINAL PROCESSING PROTEASE CTPA"/>
    <property type="match status" value="1"/>
</dbReference>
<evidence type="ECO:0000259" key="1">
    <source>
        <dbReference type="SMART" id="SM00228"/>
    </source>
</evidence>
<protein>
    <recommendedName>
        <fullName evidence="1">PDZ domain-containing protein</fullName>
    </recommendedName>
</protein>
<evidence type="ECO:0000313" key="3">
    <source>
        <dbReference type="Proteomes" id="UP000505355"/>
    </source>
</evidence>
<dbReference type="InterPro" id="IPR036034">
    <property type="entry name" value="PDZ_sf"/>
</dbReference>
<dbReference type="GO" id="GO:0004175">
    <property type="term" value="F:endopeptidase activity"/>
    <property type="evidence" value="ECO:0007669"/>
    <property type="project" value="TreeGrafter"/>
</dbReference>
<dbReference type="CDD" id="cd07561">
    <property type="entry name" value="Peptidase_S41_CPP_like"/>
    <property type="match status" value="1"/>
</dbReference>
<dbReference type="SUPFAM" id="SSF52096">
    <property type="entry name" value="ClpP/crotonase"/>
    <property type="match status" value="1"/>
</dbReference>
<keyword evidence="3" id="KW-1185">Reference proteome</keyword>
<organism evidence="2 3">
    <name type="scientific">Mucilaginibacter mali</name>
    <dbReference type="NCBI Taxonomy" id="2740462"/>
    <lineage>
        <taxon>Bacteria</taxon>
        <taxon>Pseudomonadati</taxon>
        <taxon>Bacteroidota</taxon>
        <taxon>Sphingobacteriia</taxon>
        <taxon>Sphingobacteriales</taxon>
        <taxon>Sphingobacteriaceae</taxon>
        <taxon>Mucilaginibacter</taxon>
    </lineage>
</organism>
<proteinExistence type="predicted"/>
<dbReference type="GO" id="GO:0030288">
    <property type="term" value="C:outer membrane-bounded periplasmic space"/>
    <property type="evidence" value="ECO:0007669"/>
    <property type="project" value="TreeGrafter"/>
</dbReference>
<evidence type="ECO:0000313" key="2">
    <source>
        <dbReference type="EMBL" id="QKJ29085.1"/>
    </source>
</evidence>
<dbReference type="Pfam" id="PF03572">
    <property type="entry name" value="Peptidase_S41"/>
    <property type="match status" value="1"/>
</dbReference>
<dbReference type="Proteomes" id="UP000505355">
    <property type="component" value="Chromosome"/>
</dbReference>
<reference evidence="2 3" key="1">
    <citation type="submission" date="2020-05" db="EMBL/GenBank/DDBJ databases">
        <title>Mucilaginibacter mali sp. nov.</title>
        <authorList>
            <person name="Kim H.S."/>
            <person name="Lee K.C."/>
            <person name="Suh M.K."/>
            <person name="Kim J.-S."/>
            <person name="Han K.-I."/>
            <person name="Eom M.K."/>
            <person name="Shin Y.K."/>
            <person name="Lee J.-S."/>
        </authorList>
    </citation>
    <scope>NUCLEOTIDE SEQUENCE [LARGE SCALE GENOMIC DNA]</scope>
    <source>
        <strain evidence="2 3">G2-14</strain>
    </source>
</reference>
<dbReference type="PANTHER" id="PTHR32060">
    <property type="entry name" value="TAIL-SPECIFIC PROTEASE"/>
    <property type="match status" value="1"/>
</dbReference>
<gene>
    <name evidence="2" type="ORF">HQ865_04725</name>
</gene>
<dbReference type="GO" id="GO:0006508">
    <property type="term" value="P:proteolysis"/>
    <property type="evidence" value="ECO:0007669"/>
    <property type="project" value="InterPro"/>
</dbReference>
<dbReference type="Gene3D" id="3.30.750.170">
    <property type="match status" value="1"/>
</dbReference>
<dbReference type="KEGG" id="mmab:HQ865_04725"/>
<sequence>MKRSFYFAVVLVAGVLTACHHKKSDEGILDGPTKEGTTLDLVRDSVYLYTKEAYYWADAIPSYHDLQPRSINGSSDLAAVGAEVNILSQFKINPQTGQPYEYVANSGGQAKYSFIDNGQTSAALGGNKADFGFALTAISNTDIRVRYVYGGSAAGNNGVHRGDMLTTVNSRSNLDLSSNTDYNFIVNALGTSPLSMTLKRPDNSTYSVTLNSGSYTVNPVLLYKTFDLGSGKKVGYIVFNTFTAPANATPKLDEAFASFTSNGITDLVVDLRYNGGGYVSTSEYLANLIVPTAKNNTTMYNYYFNSTLQSGKAEVLKNQVARDANGLYNLAQVDYTVAGNAVNFSKKGSLNIGRVFFLVTGGTASASELAINNLIPAMDVKLIGTNTYGKPVGFFAININAYQLYVPEFETKNSAGQGGYFTGMNPGGNYPGFGSNDDLTKDFGDATEGLLSHALNYVKNGTYGTSLKIQSVDGQPAVSHNIGAEDFNGMIANRRPRK</sequence>
<dbReference type="SMART" id="SM00228">
    <property type="entry name" value="PDZ"/>
    <property type="match status" value="1"/>
</dbReference>
<dbReference type="InterPro" id="IPR029045">
    <property type="entry name" value="ClpP/crotonase-like_dom_sf"/>
</dbReference>
<dbReference type="InterPro" id="IPR001478">
    <property type="entry name" value="PDZ"/>
</dbReference>
<dbReference type="Gene3D" id="2.30.42.10">
    <property type="match status" value="1"/>
</dbReference>
<dbReference type="Gene3D" id="3.90.226.10">
    <property type="entry name" value="2-enoyl-CoA Hydratase, Chain A, domain 1"/>
    <property type="match status" value="1"/>
</dbReference>
<dbReference type="AlphaFoldDB" id="A0A7D4Q7F9"/>
<dbReference type="SUPFAM" id="SSF50156">
    <property type="entry name" value="PDZ domain-like"/>
    <property type="match status" value="1"/>
</dbReference>